<comment type="catalytic activity">
    <reaction evidence="1">
        <text>ATP + protein L-histidine = ADP + protein N-phospho-L-histidine.</text>
        <dbReference type="EC" id="2.7.13.3"/>
    </reaction>
</comment>
<evidence type="ECO:0000313" key="5">
    <source>
        <dbReference type="EMBL" id="HEC68589.1"/>
    </source>
</evidence>
<dbReference type="InterPro" id="IPR004358">
    <property type="entry name" value="Sig_transdc_His_kin-like_C"/>
</dbReference>
<dbReference type="AlphaFoldDB" id="A0A7C1ZP88"/>
<dbReference type="InterPro" id="IPR003594">
    <property type="entry name" value="HATPase_dom"/>
</dbReference>
<organism evidence="5">
    <name type="scientific">Desulfofervidus auxilii</name>
    <dbReference type="NCBI Taxonomy" id="1621989"/>
    <lineage>
        <taxon>Bacteria</taxon>
        <taxon>Pseudomonadati</taxon>
        <taxon>Thermodesulfobacteriota</taxon>
        <taxon>Candidatus Desulfofervidia</taxon>
        <taxon>Candidatus Desulfofervidales</taxon>
        <taxon>Candidatus Desulfofervidaceae</taxon>
        <taxon>Candidatus Desulfofervidus</taxon>
    </lineage>
</organism>
<sequence length="410" mass="46410">MKVEKISELETKSKYSILCDISMELTHPAPLEEVLEKTADLMAKFFYPDGIRIYLWNDEEAKLKLTVSRGLSEEFLKQVQEIPLGKGYSGIAIRQGRPLGMDVSEFPDEERKTLFRKEGIKSVLAIPLQLKGCILGVLNVASTRNYDFFLDKLDFLCAIGSQISIAIDYAKLFEEKIEQERLKAALELERALAQIGRLAAIGEITTKISHEFRTCLTVIGGFARRILKKCSPEDKKYIDIVLSEISRLENIVSNLTCLVEEEIYPQKTNINQLIEDSVQLFIDQFEEKNIIVHKVLDKNLPEAFVDPRQIKHVLIFIIKNILDVMPDGGKILVKTKRQNNFVQIVIEDSGPQIPQEDLIRLFCSFVTGKPRGVGLGLTIAQRIIEGNKGAFSIVNKEEKGVIHQIQLPLN</sequence>
<name>A0A7C1ZP88_DESA2</name>
<dbReference type="Gene3D" id="1.10.287.130">
    <property type="match status" value="1"/>
</dbReference>
<dbReference type="SMART" id="SM00065">
    <property type="entry name" value="GAF"/>
    <property type="match status" value="1"/>
</dbReference>
<dbReference type="InterPro" id="IPR052023">
    <property type="entry name" value="Histidine_kinase_KdpD"/>
</dbReference>
<gene>
    <name evidence="5" type="ORF">ENI35_07285</name>
</gene>
<dbReference type="Gene3D" id="3.30.565.10">
    <property type="entry name" value="Histidine kinase-like ATPase, C-terminal domain"/>
    <property type="match status" value="1"/>
</dbReference>
<dbReference type="Pfam" id="PF00512">
    <property type="entry name" value="HisKA"/>
    <property type="match status" value="1"/>
</dbReference>
<dbReference type="SMART" id="SM00387">
    <property type="entry name" value="HATPase_c"/>
    <property type="match status" value="1"/>
</dbReference>
<keyword evidence="3" id="KW-0597">Phosphoprotein</keyword>
<dbReference type="CDD" id="cd00082">
    <property type="entry name" value="HisKA"/>
    <property type="match status" value="1"/>
</dbReference>
<dbReference type="InterPro" id="IPR005467">
    <property type="entry name" value="His_kinase_dom"/>
</dbReference>
<dbReference type="InterPro" id="IPR036097">
    <property type="entry name" value="HisK_dim/P_sf"/>
</dbReference>
<dbReference type="EC" id="2.7.13.3" evidence="2"/>
<dbReference type="GO" id="GO:0005886">
    <property type="term" value="C:plasma membrane"/>
    <property type="evidence" value="ECO:0007669"/>
    <property type="project" value="TreeGrafter"/>
</dbReference>
<evidence type="ECO:0000256" key="2">
    <source>
        <dbReference type="ARBA" id="ARBA00012438"/>
    </source>
</evidence>
<dbReference type="PANTHER" id="PTHR45569">
    <property type="entry name" value="SENSOR PROTEIN KDPD"/>
    <property type="match status" value="1"/>
</dbReference>
<dbReference type="SUPFAM" id="SSF47384">
    <property type="entry name" value="Homodimeric domain of signal transducing histidine kinase"/>
    <property type="match status" value="1"/>
</dbReference>
<dbReference type="Proteomes" id="UP000885738">
    <property type="component" value="Unassembled WGS sequence"/>
</dbReference>
<dbReference type="PANTHER" id="PTHR45569:SF1">
    <property type="entry name" value="SENSOR PROTEIN KDPD"/>
    <property type="match status" value="1"/>
</dbReference>
<comment type="caution">
    <text evidence="5">The sequence shown here is derived from an EMBL/GenBank/DDBJ whole genome shotgun (WGS) entry which is preliminary data.</text>
</comment>
<dbReference type="InterPro" id="IPR036890">
    <property type="entry name" value="HATPase_C_sf"/>
</dbReference>
<dbReference type="Pfam" id="PF01590">
    <property type="entry name" value="GAF"/>
    <property type="match status" value="1"/>
</dbReference>
<dbReference type="InterPro" id="IPR003018">
    <property type="entry name" value="GAF"/>
</dbReference>
<evidence type="ECO:0000259" key="4">
    <source>
        <dbReference type="PROSITE" id="PS50109"/>
    </source>
</evidence>
<feature type="domain" description="Histidine kinase" evidence="4">
    <location>
        <begin position="207"/>
        <end position="410"/>
    </location>
</feature>
<dbReference type="Gene3D" id="3.30.450.40">
    <property type="match status" value="1"/>
</dbReference>
<dbReference type="PRINTS" id="PR00344">
    <property type="entry name" value="BCTRLSENSOR"/>
</dbReference>
<dbReference type="EMBL" id="DRIH01000263">
    <property type="protein sequence ID" value="HEC68589.1"/>
    <property type="molecule type" value="Genomic_DNA"/>
</dbReference>
<dbReference type="SUPFAM" id="SSF55874">
    <property type="entry name" value="ATPase domain of HSP90 chaperone/DNA topoisomerase II/histidine kinase"/>
    <property type="match status" value="1"/>
</dbReference>
<keyword evidence="5" id="KW-0418">Kinase</keyword>
<dbReference type="SUPFAM" id="SSF55781">
    <property type="entry name" value="GAF domain-like"/>
    <property type="match status" value="1"/>
</dbReference>
<evidence type="ECO:0000256" key="3">
    <source>
        <dbReference type="ARBA" id="ARBA00022553"/>
    </source>
</evidence>
<proteinExistence type="predicted"/>
<dbReference type="InterPro" id="IPR029016">
    <property type="entry name" value="GAF-like_dom_sf"/>
</dbReference>
<protein>
    <recommendedName>
        <fullName evidence="2">histidine kinase</fullName>
        <ecNumber evidence="2">2.7.13.3</ecNumber>
    </recommendedName>
</protein>
<dbReference type="Pfam" id="PF02518">
    <property type="entry name" value="HATPase_c"/>
    <property type="match status" value="1"/>
</dbReference>
<reference evidence="5" key="1">
    <citation type="journal article" date="2020" name="mSystems">
        <title>Genome- and Community-Level Interaction Insights into Carbon Utilization and Element Cycling Functions of Hydrothermarchaeota in Hydrothermal Sediment.</title>
        <authorList>
            <person name="Zhou Z."/>
            <person name="Liu Y."/>
            <person name="Xu W."/>
            <person name="Pan J."/>
            <person name="Luo Z.H."/>
            <person name="Li M."/>
        </authorList>
    </citation>
    <scope>NUCLEOTIDE SEQUENCE [LARGE SCALE GENOMIC DNA]</scope>
    <source>
        <strain evidence="5">HyVt-389</strain>
    </source>
</reference>
<dbReference type="InterPro" id="IPR003661">
    <property type="entry name" value="HisK_dim/P_dom"/>
</dbReference>
<accession>A0A7C1ZP88</accession>
<evidence type="ECO:0000256" key="1">
    <source>
        <dbReference type="ARBA" id="ARBA00000085"/>
    </source>
</evidence>
<dbReference type="PROSITE" id="PS50109">
    <property type="entry name" value="HIS_KIN"/>
    <property type="match status" value="1"/>
</dbReference>
<keyword evidence="5" id="KW-0808">Transferase</keyword>
<dbReference type="GO" id="GO:0000155">
    <property type="term" value="F:phosphorelay sensor kinase activity"/>
    <property type="evidence" value="ECO:0007669"/>
    <property type="project" value="InterPro"/>
</dbReference>
<dbReference type="SMART" id="SM00388">
    <property type="entry name" value="HisKA"/>
    <property type="match status" value="1"/>
</dbReference>